<comment type="caution">
    <text evidence="2">The sequence shown here is derived from an EMBL/GenBank/DDBJ whole genome shotgun (WGS) entry which is preliminary data.</text>
</comment>
<dbReference type="Pfam" id="PF00144">
    <property type="entry name" value="Beta-lactamase"/>
    <property type="match status" value="1"/>
</dbReference>
<dbReference type="InterPro" id="IPR001466">
    <property type="entry name" value="Beta-lactam-related"/>
</dbReference>
<dbReference type="SUPFAM" id="SSF56601">
    <property type="entry name" value="beta-lactamase/transpeptidase-like"/>
    <property type="match status" value="1"/>
</dbReference>
<sequence length="285" mass="30542">MGRVTRTARPVPTCVLSDGAAPALSDGHAVDRFVEIGSLTKVVTGTALTRMAAAGVLALDDPVERWLPAAPGTGITLLNLARHTSGLPRLPPGRLPRRDPYAAFDRPALDRLLPRLDTLLTGPPGRTEEYSNLGYAVLGAALTAASGTTYTEVVTEYVLRPLGITEMTAHPDPARRLPAPGLFGRPRRPWTMDGAILPAGGLWATPRATADLVVRLLVERRLGDPAPSWQTSGPLRWHNGATRHASLFTGALDDGRWVLIHRLNAPPDDTDRTGIETLTRPRPTG</sequence>
<dbReference type="InterPro" id="IPR050491">
    <property type="entry name" value="AmpC-like"/>
</dbReference>
<evidence type="ECO:0000313" key="2">
    <source>
        <dbReference type="EMBL" id="GHG69373.1"/>
    </source>
</evidence>
<evidence type="ECO:0000259" key="1">
    <source>
        <dbReference type="Pfam" id="PF00144"/>
    </source>
</evidence>
<protein>
    <recommendedName>
        <fullName evidence="1">Beta-lactamase-related domain-containing protein</fullName>
    </recommendedName>
</protein>
<dbReference type="EMBL" id="BNBF01000025">
    <property type="protein sequence ID" value="GHG69373.1"/>
    <property type="molecule type" value="Genomic_DNA"/>
</dbReference>
<dbReference type="PANTHER" id="PTHR46825">
    <property type="entry name" value="D-ALANYL-D-ALANINE-CARBOXYPEPTIDASE/ENDOPEPTIDASE AMPH"/>
    <property type="match status" value="1"/>
</dbReference>
<dbReference type="PANTHER" id="PTHR46825:SF8">
    <property type="entry name" value="BETA-LACTAMASE-RELATED"/>
    <property type="match status" value="1"/>
</dbReference>
<proteinExistence type="predicted"/>
<accession>A0A919F224</accession>
<reference evidence="3" key="1">
    <citation type="journal article" date="2019" name="Int. J. Syst. Evol. Microbiol.">
        <title>The Global Catalogue of Microorganisms (GCM) 10K type strain sequencing project: providing services to taxonomists for standard genome sequencing and annotation.</title>
        <authorList>
            <consortium name="The Broad Institute Genomics Platform"/>
            <consortium name="The Broad Institute Genome Sequencing Center for Infectious Disease"/>
            <person name="Wu L."/>
            <person name="Ma J."/>
        </authorList>
    </citation>
    <scope>NUCLEOTIDE SEQUENCE [LARGE SCALE GENOMIC DNA]</scope>
    <source>
        <strain evidence="3">JCM 4253</strain>
    </source>
</reference>
<evidence type="ECO:0000313" key="3">
    <source>
        <dbReference type="Proteomes" id="UP000619355"/>
    </source>
</evidence>
<gene>
    <name evidence="2" type="ORF">GCM10018980_63510</name>
</gene>
<name>A0A919F224_9ACTN</name>
<dbReference type="AlphaFoldDB" id="A0A919F224"/>
<feature type="domain" description="Beta-lactamase-related" evidence="1">
    <location>
        <begin position="34"/>
        <end position="239"/>
    </location>
</feature>
<keyword evidence="3" id="KW-1185">Reference proteome</keyword>
<dbReference type="InterPro" id="IPR012338">
    <property type="entry name" value="Beta-lactam/transpept-like"/>
</dbReference>
<dbReference type="Proteomes" id="UP000619355">
    <property type="component" value="Unassembled WGS sequence"/>
</dbReference>
<dbReference type="Gene3D" id="3.40.710.10">
    <property type="entry name" value="DD-peptidase/beta-lactamase superfamily"/>
    <property type="match status" value="1"/>
</dbReference>
<organism evidence="2 3">
    <name type="scientific">Streptomyces capoamus</name>
    <dbReference type="NCBI Taxonomy" id="68183"/>
    <lineage>
        <taxon>Bacteria</taxon>
        <taxon>Bacillati</taxon>
        <taxon>Actinomycetota</taxon>
        <taxon>Actinomycetes</taxon>
        <taxon>Kitasatosporales</taxon>
        <taxon>Streptomycetaceae</taxon>
        <taxon>Streptomyces</taxon>
    </lineage>
</organism>